<feature type="region of interest" description="Disordered" evidence="6">
    <location>
        <begin position="80"/>
        <end position="136"/>
    </location>
</feature>
<dbReference type="PROSITE" id="PS50076">
    <property type="entry name" value="DNAJ_2"/>
    <property type="match status" value="1"/>
</dbReference>
<evidence type="ECO:0000256" key="2">
    <source>
        <dbReference type="ARBA" id="ARBA00022692"/>
    </source>
</evidence>
<evidence type="ECO:0000313" key="8">
    <source>
        <dbReference type="EMBL" id="KAJ3999948.1"/>
    </source>
</evidence>
<dbReference type="Pfam" id="PF00226">
    <property type="entry name" value="DnaJ"/>
    <property type="match status" value="1"/>
</dbReference>
<dbReference type="PROSITE" id="PS00636">
    <property type="entry name" value="DNAJ_1"/>
    <property type="match status" value="1"/>
</dbReference>
<keyword evidence="5" id="KW-0472">Membrane</keyword>
<dbReference type="InterPro" id="IPR018253">
    <property type="entry name" value="DnaJ_domain_CS"/>
</dbReference>
<dbReference type="CDD" id="cd06257">
    <property type="entry name" value="DnaJ"/>
    <property type="match status" value="1"/>
</dbReference>
<dbReference type="PANTHER" id="PTHR43908">
    <property type="entry name" value="AT29763P-RELATED"/>
    <property type="match status" value="1"/>
</dbReference>
<sequence length="502" mass="55312">MPQLNPNPNTSFTRQSSVIGPWTTTMNKDEAIRCLSIAQKHRDAANYSSARKFALKSISLFETPEARKLLQSIDDAEAASASSSSRKSSGTKSNAASSSASGAESHPSASGATHRHTHTQSSSTQANGTAGGLGGEKREYTTEQHAIVKKIRACKVTEYYEIMSLKRDCEEVEIKKAYRKLALALHPDKNGAPGADEAFKLVSKAFQVLSDPQKRRAYDASGADPEDRTARSSGFSANSYGGGQPFEGEMSPEDLFNMFFGGGGTAFGGGFGGGPVFTTTFGPGGFRTTRMGGPNGAARQQHQQHGNEVPRSTFIQLLPLIILFAFSMLSALPNLFSTPPVPDPNFSFAPTTRYYMERHTPTRDVIYHINPTEFMNHPAIGPELVRDGVDLKAEYQRTKELKKKEQKQEEKEEKQESGKDDVKTKLKRGPRMAKFEEGVERTYITEVWTQCRRGQDRKERQIDAERGIFGIGTDWDKVRKIQREPIEACVELERLGVGKGQI</sequence>
<evidence type="ECO:0000256" key="4">
    <source>
        <dbReference type="ARBA" id="ARBA00022989"/>
    </source>
</evidence>
<feature type="compositionally biased region" description="Basic and acidic residues" evidence="6">
    <location>
        <begin position="399"/>
        <end position="424"/>
    </location>
</feature>
<evidence type="ECO:0000256" key="1">
    <source>
        <dbReference type="ARBA" id="ARBA00004389"/>
    </source>
</evidence>
<keyword evidence="9" id="KW-1185">Reference proteome</keyword>
<protein>
    <recommendedName>
        <fullName evidence="7">J domain-containing protein</fullName>
    </recommendedName>
</protein>
<keyword evidence="4" id="KW-1133">Transmembrane helix</keyword>
<feature type="domain" description="J" evidence="7">
    <location>
        <begin position="158"/>
        <end position="222"/>
    </location>
</feature>
<keyword evidence="3" id="KW-0256">Endoplasmic reticulum</keyword>
<dbReference type="Gene3D" id="1.10.287.110">
    <property type="entry name" value="DnaJ domain"/>
    <property type="match status" value="1"/>
</dbReference>
<dbReference type="EMBL" id="MU790529">
    <property type="protein sequence ID" value="KAJ3999948.1"/>
    <property type="molecule type" value="Genomic_DNA"/>
</dbReference>
<organism evidence="8 9">
    <name type="scientific">Lentinula boryana</name>
    <dbReference type="NCBI Taxonomy" id="40481"/>
    <lineage>
        <taxon>Eukaryota</taxon>
        <taxon>Fungi</taxon>
        <taxon>Dikarya</taxon>
        <taxon>Basidiomycota</taxon>
        <taxon>Agaricomycotina</taxon>
        <taxon>Agaricomycetes</taxon>
        <taxon>Agaricomycetidae</taxon>
        <taxon>Agaricales</taxon>
        <taxon>Marasmiineae</taxon>
        <taxon>Omphalotaceae</taxon>
        <taxon>Lentinula</taxon>
    </lineage>
</organism>
<feature type="region of interest" description="Disordered" evidence="6">
    <location>
        <begin position="1"/>
        <end position="21"/>
    </location>
</feature>
<dbReference type="InterPro" id="IPR001623">
    <property type="entry name" value="DnaJ_domain"/>
</dbReference>
<reference evidence="8" key="1">
    <citation type="submission" date="2022-08" db="EMBL/GenBank/DDBJ databases">
        <authorList>
            <consortium name="DOE Joint Genome Institute"/>
            <person name="Min B."/>
            <person name="Riley R."/>
            <person name="Sierra-Patev S."/>
            <person name="Naranjo-Ortiz M."/>
            <person name="Looney B."/>
            <person name="Konkel Z."/>
            <person name="Slot J.C."/>
            <person name="Sakamoto Y."/>
            <person name="Steenwyk J.L."/>
            <person name="Rokas A."/>
            <person name="Carro J."/>
            <person name="Camarero S."/>
            <person name="Ferreira P."/>
            <person name="Molpeceres G."/>
            <person name="Ruiz-Duenas F.J."/>
            <person name="Serrano A."/>
            <person name="Henrissat B."/>
            <person name="Drula E."/>
            <person name="Hughes K.W."/>
            <person name="Mata J.L."/>
            <person name="Ishikawa N.K."/>
            <person name="Vargas-Isla R."/>
            <person name="Ushijima S."/>
            <person name="Smith C.A."/>
            <person name="Ahrendt S."/>
            <person name="Andreopoulos W."/>
            <person name="He G."/>
            <person name="Labutti K."/>
            <person name="Lipzen A."/>
            <person name="Ng V."/>
            <person name="Sandor L."/>
            <person name="Barry K."/>
            <person name="Martinez A.T."/>
            <person name="Xiao Y."/>
            <person name="Gibbons J.G."/>
            <person name="Terashima K."/>
            <person name="Hibbett D.S."/>
            <person name="Grigoriev I.V."/>
        </authorList>
    </citation>
    <scope>NUCLEOTIDE SEQUENCE</scope>
    <source>
        <strain evidence="8">TFB10827</strain>
    </source>
</reference>
<dbReference type="InterPro" id="IPR036869">
    <property type="entry name" value="J_dom_sf"/>
</dbReference>
<name>A0ABQ8QNF5_9AGAR</name>
<evidence type="ECO:0000256" key="3">
    <source>
        <dbReference type="ARBA" id="ARBA00022824"/>
    </source>
</evidence>
<proteinExistence type="predicted"/>
<feature type="region of interest" description="Disordered" evidence="6">
    <location>
        <begin position="399"/>
        <end position="428"/>
    </location>
</feature>
<dbReference type="InterPro" id="IPR051100">
    <property type="entry name" value="DnaJ_subfamily_B/C"/>
</dbReference>
<feature type="region of interest" description="Disordered" evidence="6">
    <location>
        <begin position="213"/>
        <end position="246"/>
    </location>
</feature>
<accession>A0ABQ8QNF5</accession>
<comment type="subcellular location">
    <subcellularLocation>
        <location evidence="1">Endoplasmic reticulum membrane</location>
        <topology evidence="1">Single-pass membrane protein</topology>
    </subcellularLocation>
</comment>
<evidence type="ECO:0000256" key="5">
    <source>
        <dbReference type="ARBA" id="ARBA00023136"/>
    </source>
</evidence>
<evidence type="ECO:0000313" key="9">
    <source>
        <dbReference type="Proteomes" id="UP001163828"/>
    </source>
</evidence>
<comment type="caution">
    <text evidence="8">The sequence shown here is derived from an EMBL/GenBank/DDBJ whole genome shotgun (WGS) entry which is preliminary data.</text>
</comment>
<dbReference type="SUPFAM" id="SSF46565">
    <property type="entry name" value="Chaperone J-domain"/>
    <property type="match status" value="1"/>
</dbReference>
<dbReference type="PANTHER" id="PTHR43908:SF3">
    <property type="entry name" value="AT29763P-RELATED"/>
    <property type="match status" value="1"/>
</dbReference>
<evidence type="ECO:0000259" key="7">
    <source>
        <dbReference type="PROSITE" id="PS50076"/>
    </source>
</evidence>
<dbReference type="SMART" id="SM00271">
    <property type="entry name" value="DnaJ"/>
    <property type="match status" value="1"/>
</dbReference>
<dbReference type="Pfam" id="PF09320">
    <property type="entry name" value="DUF1977"/>
    <property type="match status" value="1"/>
</dbReference>
<dbReference type="Proteomes" id="UP001163828">
    <property type="component" value="Unassembled WGS sequence"/>
</dbReference>
<evidence type="ECO:0000256" key="6">
    <source>
        <dbReference type="SAM" id="MobiDB-lite"/>
    </source>
</evidence>
<keyword evidence="2" id="KW-0812">Transmembrane</keyword>
<feature type="compositionally biased region" description="Low complexity" evidence="6">
    <location>
        <begin position="80"/>
        <end position="112"/>
    </location>
</feature>
<dbReference type="InterPro" id="IPR015399">
    <property type="entry name" value="DUF1977_DnaJ-like"/>
</dbReference>
<dbReference type="PRINTS" id="PR00625">
    <property type="entry name" value="JDOMAIN"/>
</dbReference>
<gene>
    <name evidence="8" type="ORF">F5050DRAFT_1804540</name>
</gene>